<feature type="non-terminal residue" evidence="2">
    <location>
        <position position="1"/>
    </location>
</feature>
<feature type="compositionally biased region" description="Low complexity" evidence="1">
    <location>
        <begin position="54"/>
        <end position="63"/>
    </location>
</feature>
<evidence type="ECO:0000313" key="2">
    <source>
        <dbReference type="EMBL" id="CAK0816496.1"/>
    </source>
</evidence>
<feature type="compositionally biased region" description="Basic residues" evidence="1">
    <location>
        <begin position="28"/>
        <end position="50"/>
    </location>
</feature>
<keyword evidence="3" id="KW-1185">Reference proteome</keyword>
<name>A0ABN9REG9_9DINO</name>
<feature type="region of interest" description="Disordered" evidence="1">
    <location>
        <begin position="1"/>
        <end position="63"/>
    </location>
</feature>
<dbReference type="Proteomes" id="UP001189429">
    <property type="component" value="Unassembled WGS sequence"/>
</dbReference>
<comment type="caution">
    <text evidence="2">The sequence shown here is derived from an EMBL/GenBank/DDBJ whole genome shotgun (WGS) entry which is preliminary data.</text>
</comment>
<accession>A0ABN9REG9</accession>
<protein>
    <submittedName>
        <fullName evidence="2">Uncharacterized protein</fullName>
    </submittedName>
</protein>
<proteinExistence type="predicted"/>
<evidence type="ECO:0000313" key="3">
    <source>
        <dbReference type="Proteomes" id="UP001189429"/>
    </source>
</evidence>
<gene>
    <name evidence="2" type="ORF">PCOR1329_LOCUS19441</name>
</gene>
<sequence>LEGLGVASSAAQHLQDPRSRRWPAGACPRRRPAPRPGRRPPRTRGSRRRGPGSGARWPLRGRR</sequence>
<feature type="non-terminal residue" evidence="2">
    <location>
        <position position="63"/>
    </location>
</feature>
<organism evidence="2 3">
    <name type="scientific">Prorocentrum cordatum</name>
    <dbReference type="NCBI Taxonomy" id="2364126"/>
    <lineage>
        <taxon>Eukaryota</taxon>
        <taxon>Sar</taxon>
        <taxon>Alveolata</taxon>
        <taxon>Dinophyceae</taxon>
        <taxon>Prorocentrales</taxon>
        <taxon>Prorocentraceae</taxon>
        <taxon>Prorocentrum</taxon>
    </lineage>
</organism>
<dbReference type="EMBL" id="CAUYUJ010006210">
    <property type="protein sequence ID" value="CAK0816496.1"/>
    <property type="molecule type" value="Genomic_DNA"/>
</dbReference>
<reference evidence="2" key="1">
    <citation type="submission" date="2023-10" db="EMBL/GenBank/DDBJ databases">
        <authorList>
            <person name="Chen Y."/>
            <person name="Shah S."/>
            <person name="Dougan E. K."/>
            <person name="Thang M."/>
            <person name="Chan C."/>
        </authorList>
    </citation>
    <scope>NUCLEOTIDE SEQUENCE [LARGE SCALE GENOMIC DNA]</scope>
</reference>
<evidence type="ECO:0000256" key="1">
    <source>
        <dbReference type="SAM" id="MobiDB-lite"/>
    </source>
</evidence>